<dbReference type="Gene3D" id="3.40.50.720">
    <property type="entry name" value="NAD(P)-binding Rossmann-like Domain"/>
    <property type="match status" value="1"/>
</dbReference>
<name>A0ABY7T7P3_9SPHI</name>
<dbReference type="CDD" id="cd01065">
    <property type="entry name" value="NAD_bind_Shikimate_DH"/>
    <property type="match status" value="1"/>
</dbReference>
<keyword evidence="2 5" id="KW-0560">Oxidoreductase</keyword>
<proteinExistence type="predicted"/>
<evidence type="ECO:0000313" key="5">
    <source>
        <dbReference type="EMBL" id="WCT12145.1"/>
    </source>
</evidence>
<dbReference type="RefSeq" id="WP_273630391.1">
    <property type="nucleotide sequence ID" value="NZ_CP117167.1"/>
</dbReference>
<accession>A0ABY7T7P3</accession>
<feature type="domain" description="Shikimate dehydrogenase substrate binding N-terminal" evidence="4">
    <location>
        <begin position="6"/>
        <end position="88"/>
    </location>
</feature>
<dbReference type="Proteomes" id="UP001216139">
    <property type="component" value="Chromosome"/>
</dbReference>
<evidence type="ECO:0000256" key="2">
    <source>
        <dbReference type="ARBA" id="ARBA00023002"/>
    </source>
</evidence>
<dbReference type="InterPro" id="IPR013708">
    <property type="entry name" value="Shikimate_DH-bd_N"/>
</dbReference>
<dbReference type="GO" id="GO:0004764">
    <property type="term" value="F:shikimate 3-dehydrogenase (NADP+) activity"/>
    <property type="evidence" value="ECO:0007669"/>
    <property type="project" value="UniProtKB-EC"/>
</dbReference>
<protein>
    <submittedName>
        <fullName evidence="5">Shikimate dehydrogenase</fullName>
        <ecNumber evidence="5">1.1.1.25</ecNumber>
    </submittedName>
</protein>
<organism evidence="5 6">
    <name type="scientific">Mucilaginibacter jinjuensis</name>
    <dbReference type="NCBI Taxonomy" id="1176721"/>
    <lineage>
        <taxon>Bacteria</taxon>
        <taxon>Pseudomonadati</taxon>
        <taxon>Bacteroidota</taxon>
        <taxon>Sphingobacteriia</taxon>
        <taxon>Sphingobacteriales</taxon>
        <taxon>Sphingobacteriaceae</taxon>
        <taxon>Mucilaginibacter</taxon>
    </lineage>
</organism>
<dbReference type="EC" id="1.1.1.25" evidence="5"/>
<keyword evidence="6" id="KW-1185">Reference proteome</keyword>
<dbReference type="InterPro" id="IPR036291">
    <property type="entry name" value="NAD(P)-bd_dom_sf"/>
</dbReference>
<sequence>MKTYGIIGYPLSHSFSQKFFTDKFELEKIEGVRYDVHPLESLGDFDELLNKHSTLCGLNVTIPHKVEVMKYLDWVSVEAKEIGAVNCIRIAKESPVTAALTGELGIEGKNFMLEGFNTDAYGFEASLKPLLTSAHDKALILGDGGAAKAVKFVLRKLNIPFTTVVRKPTPGCVLYEDLTAELIEEHKLIINTTPVGTSPDVDACPPIPYQYIGQSHLLYDLIYNPAVTKFLKNGIDQGAAIKNGYEMLVLQAEKSWEIWNSKALHP</sequence>
<dbReference type="SUPFAM" id="SSF51735">
    <property type="entry name" value="NAD(P)-binding Rossmann-fold domains"/>
    <property type="match status" value="1"/>
</dbReference>
<gene>
    <name evidence="5" type="primary">aroE</name>
    <name evidence="5" type="ORF">PQO05_25810</name>
</gene>
<reference evidence="5 6" key="1">
    <citation type="submission" date="2023-02" db="EMBL/GenBank/DDBJ databases">
        <title>Genome sequence of Mucilaginibacter jinjuensis strain KACC 16571.</title>
        <authorList>
            <person name="Kim S."/>
            <person name="Heo J."/>
            <person name="Kwon S.-W."/>
        </authorList>
    </citation>
    <scope>NUCLEOTIDE SEQUENCE [LARGE SCALE GENOMIC DNA]</scope>
    <source>
        <strain evidence="5 6">KACC 16571</strain>
    </source>
</reference>
<dbReference type="EMBL" id="CP117167">
    <property type="protein sequence ID" value="WCT12145.1"/>
    <property type="molecule type" value="Genomic_DNA"/>
</dbReference>
<dbReference type="InterPro" id="IPR022893">
    <property type="entry name" value="Shikimate_DH_fam"/>
</dbReference>
<dbReference type="PANTHER" id="PTHR21089">
    <property type="entry name" value="SHIKIMATE DEHYDROGENASE"/>
    <property type="match status" value="1"/>
</dbReference>
<evidence type="ECO:0000256" key="3">
    <source>
        <dbReference type="ARBA" id="ARBA00023141"/>
    </source>
</evidence>
<comment type="pathway">
    <text evidence="1">Metabolic intermediate biosynthesis; chorismate biosynthesis; chorismate from D-erythrose 4-phosphate and phosphoenolpyruvate: step 4/7.</text>
</comment>
<dbReference type="InterPro" id="IPR046346">
    <property type="entry name" value="Aminoacid_DH-like_N_sf"/>
</dbReference>
<evidence type="ECO:0000313" key="6">
    <source>
        <dbReference type="Proteomes" id="UP001216139"/>
    </source>
</evidence>
<dbReference type="PANTHER" id="PTHR21089:SF1">
    <property type="entry name" value="BIFUNCTIONAL 3-DEHYDROQUINATE DEHYDRATASE_SHIKIMATE DEHYDROGENASE, CHLOROPLASTIC"/>
    <property type="match status" value="1"/>
</dbReference>
<evidence type="ECO:0000259" key="4">
    <source>
        <dbReference type="Pfam" id="PF08501"/>
    </source>
</evidence>
<keyword evidence="3" id="KW-0028">Amino-acid biosynthesis</keyword>
<keyword evidence="3" id="KW-0057">Aromatic amino acid biosynthesis</keyword>
<dbReference type="Gene3D" id="3.40.50.10860">
    <property type="entry name" value="Leucine Dehydrogenase, chain A, domain 1"/>
    <property type="match status" value="1"/>
</dbReference>
<dbReference type="Pfam" id="PF08501">
    <property type="entry name" value="Shikimate_dh_N"/>
    <property type="match status" value="1"/>
</dbReference>
<evidence type="ECO:0000256" key="1">
    <source>
        <dbReference type="ARBA" id="ARBA00004871"/>
    </source>
</evidence>
<dbReference type="SUPFAM" id="SSF53223">
    <property type="entry name" value="Aminoacid dehydrogenase-like, N-terminal domain"/>
    <property type="match status" value="1"/>
</dbReference>